<dbReference type="PANTHER" id="PTHR33067">
    <property type="entry name" value="RNA-DIRECTED DNA POLYMERASE-RELATED"/>
    <property type="match status" value="1"/>
</dbReference>
<evidence type="ECO:0000313" key="2">
    <source>
        <dbReference type="Proteomes" id="UP001058974"/>
    </source>
</evidence>
<dbReference type="Proteomes" id="UP001058974">
    <property type="component" value="Chromosome 4"/>
</dbReference>
<accession>A0A9D4XCI1</accession>
<keyword evidence="2" id="KW-1185">Reference proteome</keyword>
<sequence>MSLKLADRSVKYPVGMLENIPVRICQFYIPTDFIIMDIREDSNIPIILGRLFLAIASAIIDVKRGKLTFEVGEEKIEFILPQFLKAPTIDDTCSFIDIIDECIKELASEQPPPIKELIELLAKSMLEEN</sequence>
<name>A0A9D4XCI1_PEA</name>
<protein>
    <recommendedName>
        <fullName evidence="3">Reverse transcriptase domain-containing protein</fullName>
    </recommendedName>
</protein>
<evidence type="ECO:0000313" key="1">
    <source>
        <dbReference type="EMBL" id="KAI5418633.1"/>
    </source>
</evidence>
<dbReference type="InterPro" id="IPR021109">
    <property type="entry name" value="Peptidase_aspartic_dom_sf"/>
</dbReference>
<dbReference type="AlphaFoldDB" id="A0A9D4XCI1"/>
<comment type="caution">
    <text evidence="1">The sequence shown here is derived from an EMBL/GenBank/DDBJ whole genome shotgun (WGS) entry which is preliminary data.</text>
</comment>
<dbReference type="PANTHER" id="PTHR33067:SF31">
    <property type="entry name" value="RNA-DIRECTED DNA POLYMERASE"/>
    <property type="match status" value="1"/>
</dbReference>
<dbReference type="EMBL" id="JAMSHJ010000004">
    <property type="protein sequence ID" value="KAI5418633.1"/>
    <property type="molecule type" value="Genomic_DNA"/>
</dbReference>
<evidence type="ECO:0008006" key="3">
    <source>
        <dbReference type="Google" id="ProtNLM"/>
    </source>
</evidence>
<reference evidence="1 2" key="1">
    <citation type="journal article" date="2022" name="Nat. Genet.">
        <title>Improved pea reference genome and pan-genome highlight genomic features and evolutionary characteristics.</title>
        <authorList>
            <person name="Yang T."/>
            <person name="Liu R."/>
            <person name="Luo Y."/>
            <person name="Hu S."/>
            <person name="Wang D."/>
            <person name="Wang C."/>
            <person name="Pandey M.K."/>
            <person name="Ge S."/>
            <person name="Xu Q."/>
            <person name="Li N."/>
            <person name="Li G."/>
            <person name="Huang Y."/>
            <person name="Saxena R.K."/>
            <person name="Ji Y."/>
            <person name="Li M."/>
            <person name="Yan X."/>
            <person name="He Y."/>
            <person name="Liu Y."/>
            <person name="Wang X."/>
            <person name="Xiang C."/>
            <person name="Varshney R.K."/>
            <person name="Ding H."/>
            <person name="Gao S."/>
            <person name="Zong X."/>
        </authorList>
    </citation>
    <scope>NUCLEOTIDE SEQUENCE [LARGE SCALE GENOMIC DNA]</scope>
    <source>
        <strain evidence="1 2">cv. Zhongwan 6</strain>
    </source>
</reference>
<dbReference type="Gramene" id="Psat04G0302100-T1">
    <property type="protein sequence ID" value="KAI5418633.1"/>
    <property type="gene ID" value="KIW84_043021"/>
</dbReference>
<dbReference type="Gene3D" id="2.40.70.10">
    <property type="entry name" value="Acid Proteases"/>
    <property type="match status" value="1"/>
</dbReference>
<organism evidence="1 2">
    <name type="scientific">Pisum sativum</name>
    <name type="common">Garden pea</name>
    <name type="synonym">Lathyrus oleraceus</name>
    <dbReference type="NCBI Taxonomy" id="3888"/>
    <lineage>
        <taxon>Eukaryota</taxon>
        <taxon>Viridiplantae</taxon>
        <taxon>Streptophyta</taxon>
        <taxon>Embryophyta</taxon>
        <taxon>Tracheophyta</taxon>
        <taxon>Spermatophyta</taxon>
        <taxon>Magnoliopsida</taxon>
        <taxon>eudicotyledons</taxon>
        <taxon>Gunneridae</taxon>
        <taxon>Pentapetalae</taxon>
        <taxon>rosids</taxon>
        <taxon>fabids</taxon>
        <taxon>Fabales</taxon>
        <taxon>Fabaceae</taxon>
        <taxon>Papilionoideae</taxon>
        <taxon>50 kb inversion clade</taxon>
        <taxon>NPAAA clade</taxon>
        <taxon>Hologalegina</taxon>
        <taxon>IRL clade</taxon>
        <taxon>Fabeae</taxon>
        <taxon>Lathyrus</taxon>
    </lineage>
</organism>
<proteinExistence type="predicted"/>
<gene>
    <name evidence="1" type="ORF">KIW84_043021</name>
</gene>